<dbReference type="Pfam" id="PF03466">
    <property type="entry name" value="LysR_substrate"/>
    <property type="match status" value="1"/>
</dbReference>
<dbReference type="SUPFAM" id="SSF53850">
    <property type="entry name" value="Periplasmic binding protein-like II"/>
    <property type="match status" value="1"/>
</dbReference>
<dbReference type="InterPro" id="IPR058163">
    <property type="entry name" value="LysR-type_TF_proteobact-type"/>
</dbReference>
<dbReference type="InterPro" id="IPR000847">
    <property type="entry name" value="LysR_HTH_N"/>
</dbReference>
<dbReference type="Pfam" id="PF00126">
    <property type="entry name" value="HTH_1"/>
    <property type="match status" value="1"/>
</dbReference>
<dbReference type="PANTHER" id="PTHR30537">
    <property type="entry name" value="HTH-TYPE TRANSCRIPTIONAL REGULATOR"/>
    <property type="match status" value="1"/>
</dbReference>
<accession>A0ABT9J9T8</accession>
<evidence type="ECO:0000256" key="4">
    <source>
        <dbReference type="ARBA" id="ARBA00023163"/>
    </source>
</evidence>
<dbReference type="EMBL" id="JAVAMQ010000001">
    <property type="protein sequence ID" value="MDP5305851.1"/>
    <property type="molecule type" value="Genomic_DNA"/>
</dbReference>
<evidence type="ECO:0000256" key="2">
    <source>
        <dbReference type="ARBA" id="ARBA00023015"/>
    </source>
</evidence>
<dbReference type="InterPro" id="IPR036388">
    <property type="entry name" value="WH-like_DNA-bd_sf"/>
</dbReference>
<evidence type="ECO:0000313" key="6">
    <source>
        <dbReference type="EMBL" id="MDP5305851.1"/>
    </source>
</evidence>
<evidence type="ECO:0000256" key="1">
    <source>
        <dbReference type="ARBA" id="ARBA00009437"/>
    </source>
</evidence>
<sequence length="300" mass="32084">MDRLAADRMFAQVVRLGGFSAAAAQLGTSAGQASKLVSRLEAHLGVRLLTRSTRAIALTAEGEAYFAGIAAILDDLADLEEGLRETGANPRGQLRLTAPLTFGTVQLMPALIGFGRLHPGIALDVQFTDSVMSLAEHGFDAAIRVGTPRDSALLARKLGVMRTKVAAAPAYLDARGTPGLPDDLTGHRIITDTNFARPDHWSFRQDGQSRTIFLPGQMRLSNAEACAMAAEAGLGIARLPDFIAARAIAEGRLVEILAPFRDGDSGVFALTPAARHMPVRLRLLLDHLRALWGPDHDWLA</sequence>
<keyword evidence="3" id="KW-0238">DNA-binding</keyword>
<gene>
    <name evidence="6" type="ORF">Q5Y72_01915</name>
</gene>
<comment type="similarity">
    <text evidence="1">Belongs to the LysR transcriptional regulatory family.</text>
</comment>
<evidence type="ECO:0000256" key="3">
    <source>
        <dbReference type="ARBA" id="ARBA00023125"/>
    </source>
</evidence>
<name>A0ABT9J9T8_9RHOB</name>
<dbReference type="PANTHER" id="PTHR30537:SF5">
    <property type="entry name" value="HTH-TYPE TRANSCRIPTIONAL ACTIVATOR TTDR-RELATED"/>
    <property type="match status" value="1"/>
</dbReference>
<dbReference type="SUPFAM" id="SSF46785">
    <property type="entry name" value="Winged helix' DNA-binding domain"/>
    <property type="match status" value="1"/>
</dbReference>
<dbReference type="PROSITE" id="PS50931">
    <property type="entry name" value="HTH_LYSR"/>
    <property type="match status" value="1"/>
</dbReference>
<keyword evidence="4" id="KW-0804">Transcription</keyword>
<dbReference type="Gene3D" id="3.40.190.290">
    <property type="match status" value="1"/>
</dbReference>
<evidence type="ECO:0000259" key="5">
    <source>
        <dbReference type="PROSITE" id="PS50931"/>
    </source>
</evidence>
<dbReference type="RefSeq" id="WP_305961721.1">
    <property type="nucleotide sequence ID" value="NZ_JAVAMQ010000001.1"/>
</dbReference>
<reference evidence="6 7" key="1">
    <citation type="submission" date="2023-08" db="EMBL/GenBank/DDBJ databases">
        <authorList>
            <person name="Park J.-S."/>
        </authorList>
    </citation>
    <scope>NUCLEOTIDE SEQUENCE [LARGE SCALE GENOMIC DNA]</scope>
    <source>
        <strain evidence="6 7">2205BS29-5</strain>
    </source>
</reference>
<dbReference type="InterPro" id="IPR005119">
    <property type="entry name" value="LysR_subst-bd"/>
</dbReference>
<dbReference type="Proteomes" id="UP001224997">
    <property type="component" value="Unassembled WGS sequence"/>
</dbReference>
<comment type="caution">
    <text evidence="6">The sequence shown here is derived from an EMBL/GenBank/DDBJ whole genome shotgun (WGS) entry which is preliminary data.</text>
</comment>
<evidence type="ECO:0000313" key="7">
    <source>
        <dbReference type="Proteomes" id="UP001224997"/>
    </source>
</evidence>
<feature type="domain" description="HTH lysR-type" evidence="5">
    <location>
        <begin position="1"/>
        <end position="59"/>
    </location>
</feature>
<protein>
    <submittedName>
        <fullName evidence="6">LysR substrate-binding domain-containing protein</fullName>
    </submittedName>
</protein>
<proteinExistence type="inferred from homology"/>
<dbReference type="CDD" id="cd08422">
    <property type="entry name" value="PBP2_CrgA_like"/>
    <property type="match status" value="1"/>
</dbReference>
<keyword evidence="2" id="KW-0805">Transcription regulation</keyword>
<keyword evidence="7" id="KW-1185">Reference proteome</keyword>
<organism evidence="6 7">
    <name type="scientific">Paracoccus spongiarum</name>
    <dbReference type="NCBI Taxonomy" id="3064387"/>
    <lineage>
        <taxon>Bacteria</taxon>
        <taxon>Pseudomonadati</taxon>
        <taxon>Pseudomonadota</taxon>
        <taxon>Alphaproteobacteria</taxon>
        <taxon>Rhodobacterales</taxon>
        <taxon>Paracoccaceae</taxon>
        <taxon>Paracoccus</taxon>
    </lineage>
</organism>
<dbReference type="InterPro" id="IPR036390">
    <property type="entry name" value="WH_DNA-bd_sf"/>
</dbReference>
<dbReference type="Gene3D" id="1.10.10.10">
    <property type="entry name" value="Winged helix-like DNA-binding domain superfamily/Winged helix DNA-binding domain"/>
    <property type="match status" value="1"/>
</dbReference>